<dbReference type="Proteomes" id="UP000593932">
    <property type="component" value="Chromosome"/>
</dbReference>
<dbReference type="InterPro" id="IPR005519">
    <property type="entry name" value="Acid_phosphat_B-like"/>
</dbReference>
<dbReference type="PANTHER" id="PTHR31284:SF10">
    <property type="entry name" value="ACID PHOSPHATASE-LIKE PROTEIN"/>
    <property type="match status" value="1"/>
</dbReference>
<dbReference type="EMBL" id="CP063657">
    <property type="protein sequence ID" value="QOW21912.1"/>
    <property type="molecule type" value="Genomic_DNA"/>
</dbReference>
<feature type="signal peptide" evidence="2">
    <location>
        <begin position="1"/>
        <end position="23"/>
    </location>
</feature>
<dbReference type="PIRSF" id="PIRSF019271">
    <property type="entry name" value="Acid_Ptase_C"/>
    <property type="match status" value="1"/>
</dbReference>
<evidence type="ECO:0000256" key="1">
    <source>
        <dbReference type="ARBA" id="ARBA00022729"/>
    </source>
</evidence>
<dbReference type="InterPro" id="IPR023214">
    <property type="entry name" value="HAD_sf"/>
</dbReference>
<reference evidence="3 4" key="1">
    <citation type="submission" date="2020-10" db="EMBL/GenBank/DDBJ databases">
        <title>complete genome sequencing of Lysobacter sp. H23M41.</title>
        <authorList>
            <person name="Bae J.-W."/>
            <person name="Lee S.-Y."/>
        </authorList>
    </citation>
    <scope>NUCLEOTIDE SEQUENCE [LARGE SCALE GENOMIC DNA]</scope>
    <source>
        <strain evidence="3 4">H23M41</strain>
    </source>
</reference>
<dbReference type="InterPro" id="IPR006423">
    <property type="entry name" value="Lipo_e_P4"/>
</dbReference>
<organism evidence="3 4">
    <name type="scientific">Novilysobacter avium</name>
    <dbReference type="NCBI Taxonomy" id="2781023"/>
    <lineage>
        <taxon>Bacteria</taxon>
        <taxon>Pseudomonadati</taxon>
        <taxon>Pseudomonadota</taxon>
        <taxon>Gammaproteobacteria</taxon>
        <taxon>Lysobacterales</taxon>
        <taxon>Lysobacteraceae</taxon>
        <taxon>Novilysobacter</taxon>
    </lineage>
</organism>
<keyword evidence="4" id="KW-1185">Reference proteome</keyword>
<dbReference type="Pfam" id="PF03767">
    <property type="entry name" value="Acid_phosphat_B"/>
    <property type="match status" value="1"/>
</dbReference>
<keyword evidence="1 2" id="KW-0732">Signal</keyword>
<accession>A0A7S6UKC5</accession>
<dbReference type="CDD" id="cd07534">
    <property type="entry name" value="HAD_CAP"/>
    <property type="match status" value="1"/>
</dbReference>
<dbReference type="Gene3D" id="3.40.50.1000">
    <property type="entry name" value="HAD superfamily/HAD-like"/>
    <property type="match status" value="1"/>
</dbReference>
<evidence type="ECO:0000256" key="2">
    <source>
        <dbReference type="SAM" id="SignalP"/>
    </source>
</evidence>
<dbReference type="SFLD" id="SFLDS00003">
    <property type="entry name" value="Haloacid_Dehalogenase"/>
    <property type="match status" value="1"/>
</dbReference>
<protein>
    <submittedName>
        <fullName evidence="3">5'-nucleotidase, lipoprotein e(P4) family</fullName>
    </submittedName>
</protein>
<sequence length="301" mass="32994">MRRHLPAFPVLGALLLLSGCQHIATVPVGKTPGSTGSAAITTPAADDNLHAVTWMQTSAEYRANSIQTYRAALAQLDSALADPQWDALVPEDRVVPAIGLEPAVVVDIDETVLDNSPYQVRLIRSGLAYDDATWAQWVAEQSARPVPGSVEFAQAADARGITVIYLSNRTLDQRAASLANLRALGFPVADESVYLGKGMPVEGCQQASGSEKHCRRQWVSRKYRVLMQFGDQLGDFVQPRPNTAENRAALMKRHGSWFGERWWMLANPSYGDWQPALFDNDWSLPPAVQRAAKQRALDASD</sequence>
<dbReference type="InterPro" id="IPR036412">
    <property type="entry name" value="HAD-like_sf"/>
</dbReference>
<dbReference type="SFLD" id="SFLDG01125">
    <property type="entry name" value="C1.1:_Acid_Phosphatase_Like"/>
    <property type="match status" value="1"/>
</dbReference>
<dbReference type="PROSITE" id="PS51257">
    <property type="entry name" value="PROKAR_LIPOPROTEIN"/>
    <property type="match status" value="1"/>
</dbReference>
<proteinExistence type="predicted"/>
<keyword evidence="3" id="KW-0449">Lipoprotein</keyword>
<dbReference type="SUPFAM" id="SSF56784">
    <property type="entry name" value="HAD-like"/>
    <property type="match status" value="1"/>
</dbReference>
<evidence type="ECO:0000313" key="3">
    <source>
        <dbReference type="EMBL" id="QOW21912.1"/>
    </source>
</evidence>
<feature type="chain" id="PRO_5045235883" evidence="2">
    <location>
        <begin position="24"/>
        <end position="301"/>
    </location>
</feature>
<evidence type="ECO:0000313" key="4">
    <source>
        <dbReference type="Proteomes" id="UP000593932"/>
    </source>
</evidence>
<name>A0A7S6UKC5_9GAMM</name>
<dbReference type="PANTHER" id="PTHR31284">
    <property type="entry name" value="ACID PHOSPHATASE-LIKE PROTEIN"/>
    <property type="match status" value="1"/>
</dbReference>
<dbReference type="RefSeq" id="WP_194034464.1">
    <property type="nucleotide sequence ID" value="NZ_CP063657.1"/>
</dbReference>
<gene>
    <name evidence="3" type="ORF">INQ42_11985</name>
</gene>